<comment type="catalytic activity">
    <reaction evidence="8 11">
        <text>an N-terminal (5-L-glutamyl)-[peptide] + an alpha-amino acid = 5-L-glutamyl amino acid + an N-terminal L-alpha-aminoacyl-[peptide]</text>
        <dbReference type="Rhea" id="RHEA:23904"/>
        <dbReference type="Rhea" id="RHEA-COMP:9780"/>
        <dbReference type="Rhea" id="RHEA-COMP:9795"/>
        <dbReference type="ChEBI" id="CHEBI:77644"/>
        <dbReference type="ChEBI" id="CHEBI:78597"/>
        <dbReference type="ChEBI" id="CHEBI:78599"/>
        <dbReference type="ChEBI" id="CHEBI:78608"/>
        <dbReference type="EC" id="2.3.2.2"/>
    </reaction>
</comment>
<dbReference type="PRINTS" id="PR01210">
    <property type="entry name" value="GGTRANSPTASE"/>
</dbReference>
<keyword evidence="6 11" id="KW-0865">Zymogen</keyword>
<comment type="pathway">
    <text evidence="11">Sulfur metabolism; glutathione metabolism.</text>
</comment>
<evidence type="ECO:0000313" key="12">
    <source>
        <dbReference type="EMBL" id="PWA07534.1"/>
    </source>
</evidence>
<comment type="catalytic activity">
    <reaction evidence="2 11">
        <text>glutathione + H2O = L-cysteinylglycine + L-glutamate</text>
        <dbReference type="Rhea" id="RHEA:28807"/>
        <dbReference type="ChEBI" id="CHEBI:15377"/>
        <dbReference type="ChEBI" id="CHEBI:29985"/>
        <dbReference type="ChEBI" id="CHEBI:57925"/>
        <dbReference type="ChEBI" id="CHEBI:61694"/>
        <dbReference type="EC" id="3.4.19.13"/>
    </reaction>
</comment>
<keyword evidence="4 11" id="KW-0808">Transferase</keyword>
<comment type="subunit">
    <text evidence="11">This enzyme consists of two polypeptide chains, which are synthesized in precursor form from a single polypeptide.</text>
</comment>
<dbReference type="GO" id="GO:0006751">
    <property type="term" value="P:glutathione catabolic process"/>
    <property type="evidence" value="ECO:0007669"/>
    <property type="project" value="UniProtKB-UniRule"/>
</dbReference>
<dbReference type="NCBIfam" id="TIGR00066">
    <property type="entry name" value="g_glut_trans"/>
    <property type="match status" value="1"/>
</dbReference>
<evidence type="ECO:0000256" key="2">
    <source>
        <dbReference type="ARBA" id="ARBA00001089"/>
    </source>
</evidence>
<protein>
    <recommendedName>
        <fullName evidence="11">Glutathione hydrolase proenzyme</fullName>
        <ecNumber evidence="11">2.3.2.2</ecNumber>
        <ecNumber evidence="11">3.4.19.13</ecNumber>
    </recommendedName>
    <component>
        <recommendedName>
            <fullName evidence="11">Glutathione hydrolase large chain</fullName>
        </recommendedName>
    </component>
    <component>
        <recommendedName>
            <fullName evidence="11">Glutathione hydrolase small chain</fullName>
        </recommendedName>
    </component>
</protein>
<dbReference type="InterPro" id="IPR000101">
    <property type="entry name" value="GGT_peptidase"/>
</dbReference>
<feature type="binding site" evidence="10">
    <location>
        <position position="463"/>
    </location>
    <ligand>
        <name>L-glutamate</name>
        <dbReference type="ChEBI" id="CHEBI:29985"/>
    </ligand>
</feature>
<dbReference type="GO" id="GO:0036374">
    <property type="term" value="F:glutathione hydrolase activity"/>
    <property type="evidence" value="ECO:0007669"/>
    <property type="project" value="UniProtKB-UniRule"/>
</dbReference>
<dbReference type="InterPro" id="IPR051792">
    <property type="entry name" value="GGT_bact"/>
</dbReference>
<evidence type="ECO:0000256" key="4">
    <source>
        <dbReference type="ARBA" id="ARBA00022679"/>
    </source>
</evidence>
<dbReference type="GO" id="GO:0103068">
    <property type="term" value="F:leukotriene C4 gamma-glutamyl transferase activity"/>
    <property type="evidence" value="ECO:0007669"/>
    <property type="project" value="UniProtKB-EC"/>
</dbReference>
<dbReference type="InterPro" id="IPR043138">
    <property type="entry name" value="GGT_lsub"/>
</dbReference>
<evidence type="ECO:0000256" key="11">
    <source>
        <dbReference type="RuleBase" id="RU368036"/>
    </source>
</evidence>
<dbReference type="EC" id="2.3.2.2" evidence="11"/>
<dbReference type="InterPro" id="IPR029055">
    <property type="entry name" value="Ntn_hydrolases_N"/>
</dbReference>
<comment type="similarity">
    <text evidence="3 11">Belongs to the gamma-glutamyltransferase family.</text>
</comment>
<keyword evidence="7 11" id="KW-0012">Acyltransferase</keyword>
<dbReference type="AlphaFoldDB" id="A0A2U1JRE7"/>
<proteinExistence type="inferred from homology"/>
<feature type="active site" description="Nucleophile" evidence="9">
    <location>
        <position position="380"/>
    </location>
</feature>
<feature type="binding site" evidence="10">
    <location>
        <position position="422"/>
    </location>
    <ligand>
        <name>L-glutamate</name>
        <dbReference type="ChEBI" id="CHEBI:29985"/>
    </ligand>
</feature>
<keyword evidence="11" id="KW-0317">Glutathione biosynthesis</keyword>
<keyword evidence="13" id="KW-1185">Reference proteome</keyword>
<dbReference type="EMBL" id="QCZG01000051">
    <property type="protein sequence ID" value="PWA07534.1"/>
    <property type="molecule type" value="Genomic_DNA"/>
</dbReference>
<dbReference type="EC" id="3.4.19.13" evidence="11"/>
<evidence type="ECO:0000256" key="3">
    <source>
        <dbReference type="ARBA" id="ARBA00009381"/>
    </source>
</evidence>
<dbReference type="GO" id="GO:0006750">
    <property type="term" value="P:glutathione biosynthetic process"/>
    <property type="evidence" value="ECO:0007669"/>
    <property type="project" value="UniProtKB-KW"/>
</dbReference>
<dbReference type="Gene3D" id="3.60.20.40">
    <property type="match status" value="1"/>
</dbReference>
<dbReference type="Proteomes" id="UP000245998">
    <property type="component" value="Unassembled WGS sequence"/>
</dbReference>
<comment type="catalytic activity">
    <reaction evidence="1 11">
        <text>an S-substituted glutathione + H2O = an S-substituted L-cysteinylglycine + L-glutamate</text>
        <dbReference type="Rhea" id="RHEA:59468"/>
        <dbReference type="ChEBI" id="CHEBI:15377"/>
        <dbReference type="ChEBI" id="CHEBI:29985"/>
        <dbReference type="ChEBI" id="CHEBI:90779"/>
        <dbReference type="ChEBI" id="CHEBI:143103"/>
        <dbReference type="EC" id="3.4.19.13"/>
    </reaction>
</comment>
<gene>
    <name evidence="12" type="primary">ggt</name>
    <name evidence="12" type="ORF">DCC39_16675</name>
</gene>
<evidence type="ECO:0000256" key="9">
    <source>
        <dbReference type="PIRSR" id="PIRSR600101-1"/>
    </source>
</evidence>
<dbReference type="OrthoDB" id="9781342at2"/>
<sequence>MTLKDLYKNQKIDSEGDKQRAWGNFGMTASATKEASQAGAELLKSGGNAMDALAAIQFGLAVSEPFNTGLGASGFIIYYDNQTKKTTVIQGHSQAPANIKKNVFVDEHEDEIPFFERSTPGTAVAIPGIIKAFSAAMEKYGKKTWEEVLQPAIAFAENGVEVNESWKVALERFRMRLGEEAENFFMPEGVPLTVGEIVPNKELAKTLRILQTEGAEAFYNGEIANAIVKTVQEMDGCLTKEDLKNYEAVFQQPLRAHYKGFEIVVPSPPNGGGFALIYMLKLLEKLHIEQYDVRSWEKYYLLAETLRIMTADKLAHMGDPNFYDVPLQGLVHPDYIAERLKLYNFKNRNLDISFGNPWKYEKNGEPSGLKPHTNEKGSETTHFIAVDKWGNIAACTSSLEHMFGSGIMVPGYGFLLNNDMTDFDPSIGGINSVEPHKFAVSMKTPTLVFKNGKPLLTLGSPGGPTIVASVLQTLIHVLDYKMDLKEAIEEPRIYNGTGPLIWWEEGMPEEAKRVLKEMNYEFDDIPLEIGNVQAVLFDQEKNLYYGACDSSRPGIPVGL</sequence>
<name>A0A2U1JRE7_9BACI</name>
<reference evidence="12 13" key="1">
    <citation type="submission" date="2018-04" db="EMBL/GenBank/DDBJ databases">
        <title>Camelliibacillus theae gen. nov., sp. nov., isolated from Pu'er tea.</title>
        <authorList>
            <person name="Niu L."/>
        </authorList>
    </citation>
    <scope>NUCLEOTIDE SEQUENCE [LARGE SCALE GENOMIC DNA]</scope>
    <source>
        <strain evidence="12 13">T8</strain>
    </source>
</reference>
<evidence type="ECO:0000256" key="10">
    <source>
        <dbReference type="PIRSR" id="PIRSR600101-2"/>
    </source>
</evidence>
<dbReference type="RefSeq" id="WP_116556036.1">
    <property type="nucleotide sequence ID" value="NZ_QCZG01000051.1"/>
</dbReference>
<dbReference type="Pfam" id="PF01019">
    <property type="entry name" value="G_glu_transpept"/>
    <property type="match status" value="1"/>
</dbReference>
<organism evidence="12 13">
    <name type="scientific">Pueribacillus theae</name>
    <dbReference type="NCBI Taxonomy" id="2171751"/>
    <lineage>
        <taxon>Bacteria</taxon>
        <taxon>Bacillati</taxon>
        <taxon>Bacillota</taxon>
        <taxon>Bacilli</taxon>
        <taxon>Bacillales</taxon>
        <taxon>Bacillaceae</taxon>
        <taxon>Pueribacillus</taxon>
    </lineage>
</organism>
<evidence type="ECO:0000256" key="1">
    <source>
        <dbReference type="ARBA" id="ARBA00001049"/>
    </source>
</evidence>
<dbReference type="PANTHER" id="PTHR43199">
    <property type="entry name" value="GLUTATHIONE HYDROLASE"/>
    <property type="match status" value="1"/>
</dbReference>
<evidence type="ECO:0000256" key="8">
    <source>
        <dbReference type="ARBA" id="ARBA00047417"/>
    </source>
</evidence>
<evidence type="ECO:0000256" key="6">
    <source>
        <dbReference type="ARBA" id="ARBA00023145"/>
    </source>
</evidence>
<dbReference type="UniPathway" id="UPA00204"/>
<dbReference type="SUPFAM" id="SSF56235">
    <property type="entry name" value="N-terminal nucleophile aminohydrolases (Ntn hydrolases)"/>
    <property type="match status" value="1"/>
</dbReference>
<comment type="PTM">
    <text evidence="11">Cleaved by autocatalysis into a large and a small subunit.</text>
</comment>
<dbReference type="Gene3D" id="1.10.246.130">
    <property type="match status" value="1"/>
</dbReference>
<evidence type="ECO:0000313" key="13">
    <source>
        <dbReference type="Proteomes" id="UP000245998"/>
    </source>
</evidence>
<comment type="caution">
    <text evidence="12">The sequence shown here is derived from an EMBL/GenBank/DDBJ whole genome shotgun (WGS) entry which is preliminary data.</text>
</comment>
<dbReference type="InterPro" id="IPR043137">
    <property type="entry name" value="GGT_ssub_C"/>
</dbReference>
<evidence type="ECO:0000256" key="5">
    <source>
        <dbReference type="ARBA" id="ARBA00022801"/>
    </source>
</evidence>
<accession>A0A2U1JRE7</accession>
<evidence type="ECO:0000256" key="7">
    <source>
        <dbReference type="ARBA" id="ARBA00023315"/>
    </source>
</evidence>
<dbReference type="PANTHER" id="PTHR43199:SF1">
    <property type="entry name" value="GLUTATHIONE HYDROLASE PROENZYME"/>
    <property type="match status" value="1"/>
</dbReference>
<keyword evidence="5 11" id="KW-0378">Hydrolase</keyword>